<dbReference type="Pfam" id="PF05548">
    <property type="entry name" value="Peptidase_M11"/>
    <property type="match status" value="1"/>
</dbReference>
<evidence type="ECO:0000256" key="2">
    <source>
        <dbReference type="SAM" id="SignalP"/>
    </source>
</evidence>
<evidence type="ECO:0000259" key="3">
    <source>
        <dbReference type="Pfam" id="PF05548"/>
    </source>
</evidence>
<proteinExistence type="predicted"/>
<protein>
    <recommendedName>
        <fullName evidence="3">Peptidase M11 gametolysin domain-containing protein</fullName>
    </recommendedName>
</protein>
<keyword evidence="5" id="KW-1185">Reference proteome</keyword>
<dbReference type="EMBL" id="BLLK01000019">
    <property type="protein sequence ID" value="GFH43995.1"/>
    <property type="molecule type" value="Genomic_DNA"/>
</dbReference>
<dbReference type="SUPFAM" id="SSF55486">
    <property type="entry name" value="Metalloproteases ('zincins'), catalytic domain"/>
    <property type="match status" value="1"/>
</dbReference>
<feature type="compositionally biased region" description="Pro residues" evidence="1">
    <location>
        <begin position="463"/>
        <end position="472"/>
    </location>
</feature>
<dbReference type="AlphaFoldDB" id="A0AAD3CG34"/>
<feature type="domain" description="Peptidase M11 gametolysin" evidence="3">
    <location>
        <begin position="165"/>
        <end position="349"/>
    </location>
</feature>
<reference evidence="4 5" key="1">
    <citation type="journal article" date="2021" name="Sci. Rep.">
        <title>The genome of the diatom Chaetoceros tenuissimus carries an ancient integrated fragment of an extant virus.</title>
        <authorList>
            <person name="Hongo Y."/>
            <person name="Kimura K."/>
            <person name="Takaki Y."/>
            <person name="Yoshida Y."/>
            <person name="Baba S."/>
            <person name="Kobayashi G."/>
            <person name="Nagasaki K."/>
            <person name="Hano T."/>
            <person name="Tomaru Y."/>
        </authorList>
    </citation>
    <scope>NUCLEOTIDE SEQUENCE [LARGE SCALE GENOMIC DNA]</scope>
    <source>
        <strain evidence="4 5">NIES-3715</strain>
    </source>
</reference>
<keyword evidence="2" id="KW-0732">Signal</keyword>
<comment type="caution">
    <text evidence="4">The sequence shown here is derived from an EMBL/GenBank/DDBJ whole genome shotgun (WGS) entry which is preliminary data.</text>
</comment>
<feature type="compositionally biased region" description="Low complexity" evidence="1">
    <location>
        <begin position="473"/>
        <end position="491"/>
    </location>
</feature>
<dbReference type="Proteomes" id="UP001054902">
    <property type="component" value="Unassembled WGS sequence"/>
</dbReference>
<dbReference type="Gene3D" id="3.40.390.10">
    <property type="entry name" value="Collagenase (Catalytic Domain)"/>
    <property type="match status" value="1"/>
</dbReference>
<feature type="signal peptide" evidence="2">
    <location>
        <begin position="1"/>
        <end position="21"/>
    </location>
</feature>
<evidence type="ECO:0000256" key="1">
    <source>
        <dbReference type="SAM" id="MobiDB-lite"/>
    </source>
</evidence>
<feature type="region of interest" description="Disordered" evidence="1">
    <location>
        <begin position="457"/>
        <end position="491"/>
    </location>
</feature>
<dbReference type="GO" id="GO:0008237">
    <property type="term" value="F:metallopeptidase activity"/>
    <property type="evidence" value="ECO:0007669"/>
    <property type="project" value="InterPro"/>
</dbReference>
<gene>
    <name evidence="4" type="ORF">CTEN210_00469</name>
</gene>
<feature type="chain" id="PRO_5042289595" description="Peptidase M11 gametolysin domain-containing protein" evidence="2">
    <location>
        <begin position="22"/>
        <end position="599"/>
    </location>
</feature>
<evidence type="ECO:0000313" key="4">
    <source>
        <dbReference type="EMBL" id="GFH43995.1"/>
    </source>
</evidence>
<dbReference type="InterPro" id="IPR008752">
    <property type="entry name" value="Peptidase_M11"/>
</dbReference>
<dbReference type="InterPro" id="IPR024079">
    <property type="entry name" value="MetalloPept_cat_dom_sf"/>
</dbReference>
<accession>A0AAD3CG34</accession>
<sequence length="599" mass="64899">MYFRNAINSLAFCSLLWSTQALDSELSNSIRSTSVASSSSANRRLQTEACTLLLKIITFEDGHEEEQVDCYDEETKTYSRIATVRGSEYIQSELLSRFKKGELHSAESTLMHEGAFYEGNTLVLPSDGAAKAEFGQNANSRSRRRLAVTGTITYLAVRVVATDSSPTPTASEISDEWFGTFGDPHNYKSQIEACSYNAVSVSKFTGTGITNGVVTANIGTSVSGKNNREIVNAAKTTVNNLLRSLGLENPNHTMFCIPPGTEGRWIGWAYVNSVTSVYNDNWCLYPSIQMHEIGHNWGLAHSNYNGDTYADESGSMGYSFSWDDGPEKCYNSVKNTQLGWYSDRVVTVTTGWSGTLYGLSSYSSSSIGDAVILYIPSGTNGSTKDYYVSFNGASGFNNGTNLGGNQVLVHYRNPGNGYEQSTLASMLHSGTTYTGAPLTIKVNSISGSTFAQVSVGPVNDVPAPTPPTPSPTKAPTKAPTSAPVSSPVASPVLDDSSCHDFPDRFKFTRTKIITCSDMTDYRCSRPKGESLCPKTCGTTADWCGDNLKDARGMLEYGTRANGDIIWKGCGFVRRKPDKIALRCSKGNIALACRKTCQNQ</sequence>
<evidence type="ECO:0000313" key="5">
    <source>
        <dbReference type="Proteomes" id="UP001054902"/>
    </source>
</evidence>
<organism evidence="4 5">
    <name type="scientific">Chaetoceros tenuissimus</name>
    <dbReference type="NCBI Taxonomy" id="426638"/>
    <lineage>
        <taxon>Eukaryota</taxon>
        <taxon>Sar</taxon>
        <taxon>Stramenopiles</taxon>
        <taxon>Ochrophyta</taxon>
        <taxon>Bacillariophyta</taxon>
        <taxon>Coscinodiscophyceae</taxon>
        <taxon>Chaetocerotophycidae</taxon>
        <taxon>Chaetocerotales</taxon>
        <taxon>Chaetocerotaceae</taxon>
        <taxon>Chaetoceros</taxon>
    </lineage>
</organism>
<name>A0AAD3CG34_9STRA</name>